<dbReference type="InterPro" id="IPR003746">
    <property type="entry name" value="DUF167"/>
</dbReference>
<reference evidence="2 3" key="1">
    <citation type="journal article" date="2016" name="Nat. Commun.">
        <title>Thousands of microbial genomes shed light on interconnected biogeochemical processes in an aquifer system.</title>
        <authorList>
            <person name="Anantharaman K."/>
            <person name="Brown C.T."/>
            <person name="Hug L.A."/>
            <person name="Sharon I."/>
            <person name="Castelle C.J."/>
            <person name="Probst A.J."/>
            <person name="Thomas B.C."/>
            <person name="Singh A."/>
            <person name="Wilkins M.J."/>
            <person name="Karaoz U."/>
            <person name="Brodie E.L."/>
            <person name="Williams K.H."/>
            <person name="Hubbard S.S."/>
            <person name="Banfield J.F."/>
        </authorList>
    </citation>
    <scope>NUCLEOTIDE SEQUENCE [LARGE SCALE GENOMIC DNA]</scope>
</reference>
<evidence type="ECO:0000256" key="1">
    <source>
        <dbReference type="ARBA" id="ARBA00010364"/>
    </source>
</evidence>
<dbReference type="Gene3D" id="3.30.1200.10">
    <property type="entry name" value="YggU-like"/>
    <property type="match status" value="1"/>
</dbReference>
<dbReference type="NCBIfam" id="TIGR00251">
    <property type="entry name" value="DUF167 family protein"/>
    <property type="match status" value="1"/>
</dbReference>
<evidence type="ECO:0000313" key="2">
    <source>
        <dbReference type="EMBL" id="OGG79539.1"/>
    </source>
</evidence>
<proteinExistence type="inferred from homology"/>
<dbReference type="AlphaFoldDB" id="A0A1F6F124"/>
<dbReference type="InterPro" id="IPR036591">
    <property type="entry name" value="YggU-like_sf"/>
</dbReference>
<comment type="caution">
    <text evidence="2">The sequence shown here is derived from an EMBL/GenBank/DDBJ whole genome shotgun (WGS) entry which is preliminary data.</text>
</comment>
<dbReference type="SMART" id="SM01152">
    <property type="entry name" value="DUF167"/>
    <property type="match status" value="1"/>
</dbReference>
<dbReference type="SUPFAM" id="SSF69786">
    <property type="entry name" value="YggU-like"/>
    <property type="match status" value="1"/>
</dbReference>
<organism evidence="2 3">
    <name type="scientific">Candidatus Kaiserbacteria bacterium RIFCSPLOWO2_01_FULL_54_13</name>
    <dbReference type="NCBI Taxonomy" id="1798512"/>
    <lineage>
        <taxon>Bacteria</taxon>
        <taxon>Candidatus Kaiseribacteriota</taxon>
    </lineage>
</organism>
<sequence length="71" mass="8215">MYVKVRVKANARREEFEKVSETSFKISVREKAQEDAANRRVVELVAAHFKVPIKSVRIIRGHRTSSKVLSF</sequence>
<comment type="similarity">
    <text evidence="1">Belongs to the UPF0235 family.</text>
</comment>
<dbReference type="Proteomes" id="UP000177372">
    <property type="component" value="Unassembled WGS sequence"/>
</dbReference>
<evidence type="ECO:0000313" key="3">
    <source>
        <dbReference type="Proteomes" id="UP000177372"/>
    </source>
</evidence>
<dbReference type="STRING" id="1798512.A3A39_00830"/>
<dbReference type="EMBL" id="MFLZ01000024">
    <property type="protein sequence ID" value="OGG79539.1"/>
    <property type="molecule type" value="Genomic_DNA"/>
</dbReference>
<protein>
    <submittedName>
        <fullName evidence="2">Uncharacterized protein</fullName>
    </submittedName>
</protein>
<accession>A0A1F6F124</accession>
<dbReference type="Pfam" id="PF02594">
    <property type="entry name" value="DUF167"/>
    <property type="match status" value="1"/>
</dbReference>
<gene>
    <name evidence="2" type="ORF">A3A39_00830</name>
</gene>
<name>A0A1F6F124_9BACT</name>